<reference evidence="2 3" key="2">
    <citation type="journal article" date="2007" name="BMC Biol.">
        <title>A 100%-complete sequence reveals unusually simple genomic features in the hot-spring red alga Cyanidioschyzon merolae.</title>
        <authorList>
            <person name="Nozaki H."/>
            <person name="Takano H."/>
            <person name="Misumi O."/>
            <person name="Terasawa K."/>
            <person name="Matsuzaki M."/>
            <person name="Maruyama S."/>
            <person name="Nishida K."/>
            <person name="Yagisawa F."/>
            <person name="Yoshida Y."/>
            <person name="Fujiwara T."/>
            <person name="Takio S."/>
            <person name="Tamura K."/>
            <person name="Chung S.J."/>
            <person name="Nakamura S."/>
            <person name="Kuroiwa H."/>
            <person name="Tanaka K."/>
            <person name="Sato N."/>
            <person name="Kuroiwa T."/>
        </authorList>
    </citation>
    <scope>NUCLEOTIDE SEQUENCE [LARGE SCALE GENOMIC DNA]</scope>
    <source>
        <strain evidence="2 3">10D</strain>
    </source>
</reference>
<feature type="compositionally biased region" description="Polar residues" evidence="1">
    <location>
        <begin position="33"/>
        <end position="46"/>
    </location>
</feature>
<feature type="region of interest" description="Disordered" evidence="1">
    <location>
        <begin position="24"/>
        <end position="54"/>
    </location>
</feature>
<dbReference type="KEGG" id="cme:CYME_CMH030C"/>
<accession>M1V7F7</accession>
<keyword evidence="3" id="KW-1185">Reference proteome</keyword>
<organism evidence="2 3">
    <name type="scientific">Cyanidioschyzon merolae (strain NIES-3377 / 10D)</name>
    <name type="common">Unicellular red alga</name>
    <dbReference type="NCBI Taxonomy" id="280699"/>
    <lineage>
        <taxon>Eukaryota</taxon>
        <taxon>Rhodophyta</taxon>
        <taxon>Bangiophyceae</taxon>
        <taxon>Cyanidiales</taxon>
        <taxon>Cyanidiaceae</taxon>
        <taxon>Cyanidioschyzon</taxon>
    </lineage>
</organism>
<dbReference type="GeneID" id="16993367"/>
<dbReference type="EMBL" id="AP006490">
    <property type="protein sequence ID" value="BAM79734.1"/>
    <property type="molecule type" value="Genomic_DNA"/>
</dbReference>
<proteinExistence type="predicted"/>
<evidence type="ECO:0000313" key="2">
    <source>
        <dbReference type="EMBL" id="BAM79734.1"/>
    </source>
</evidence>
<dbReference type="HOGENOM" id="CLU_1095631_0_0_1"/>
<protein>
    <submittedName>
        <fullName evidence="2">Uncharacterized protein</fullName>
    </submittedName>
</protein>
<dbReference type="RefSeq" id="XP_005536020.1">
    <property type="nucleotide sequence ID" value="XM_005535963.1"/>
</dbReference>
<dbReference type="Gramene" id="CMH030CT">
    <property type="protein sequence ID" value="CMH030CT"/>
    <property type="gene ID" value="CMH030C"/>
</dbReference>
<dbReference type="Proteomes" id="UP000007014">
    <property type="component" value="Chromosome 8"/>
</dbReference>
<dbReference type="OrthoDB" id="10562103at2759"/>
<gene>
    <name evidence="2" type="ORF">CYME_CMH030C</name>
</gene>
<name>M1V7F7_CYAM1</name>
<evidence type="ECO:0000256" key="1">
    <source>
        <dbReference type="SAM" id="MobiDB-lite"/>
    </source>
</evidence>
<sequence length="254" mass="28083">MTSRLLRTCFPCLAVERDFGTENRGGLPANLEALSNDTPQAPQQEPANELPGETKAHCTGLSVSQVSAESRDAIADAPKTSSEASSEGKHDISSIFASWIDETFRNRNVRRALLLRKSDSKVLASYCAATDSGENNVSDMIGPLFLASAAYAADTIFDVLSAPRHRFARYTSRDDDCMNLNHFGHRMWSITGSRGFQLSVYHLRETSDYCIIIGERSQSSEPLSALWGHRRWVLESHLVLLERAIKASMSRCAL</sequence>
<dbReference type="AlphaFoldDB" id="M1V7F7"/>
<reference evidence="2 3" key="1">
    <citation type="journal article" date="2004" name="Nature">
        <title>Genome sequence of the ultrasmall unicellular red alga Cyanidioschyzon merolae 10D.</title>
        <authorList>
            <person name="Matsuzaki M."/>
            <person name="Misumi O."/>
            <person name="Shin-i T."/>
            <person name="Maruyama S."/>
            <person name="Takahara M."/>
            <person name="Miyagishima S."/>
            <person name="Mori T."/>
            <person name="Nishida K."/>
            <person name="Yagisawa F."/>
            <person name="Nishida K."/>
            <person name="Yoshida Y."/>
            <person name="Nishimura Y."/>
            <person name="Nakao S."/>
            <person name="Kobayashi T."/>
            <person name="Momoyama Y."/>
            <person name="Higashiyama T."/>
            <person name="Minoda A."/>
            <person name="Sano M."/>
            <person name="Nomoto H."/>
            <person name="Oishi K."/>
            <person name="Hayashi H."/>
            <person name="Ohta F."/>
            <person name="Nishizaka S."/>
            <person name="Haga S."/>
            <person name="Miura S."/>
            <person name="Morishita T."/>
            <person name="Kabeya Y."/>
            <person name="Terasawa K."/>
            <person name="Suzuki Y."/>
            <person name="Ishii Y."/>
            <person name="Asakawa S."/>
            <person name="Takano H."/>
            <person name="Ohta N."/>
            <person name="Kuroiwa H."/>
            <person name="Tanaka K."/>
            <person name="Shimizu N."/>
            <person name="Sugano S."/>
            <person name="Sato N."/>
            <person name="Nozaki H."/>
            <person name="Ogasawara N."/>
            <person name="Kohara Y."/>
            <person name="Kuroiwa T."/>
        </authorList>
    </citation>
    <scope>NUCLEOTIDE SEQUENCE [LARGE SCALE GENOMIC DNA]</scope>
    <source>
        <strain evidence="2 3">10D</strain>
    </source>
</reference>
<evidence type="ECO:0000313" key="3">
    <source>
        <dbReference type="Proteomes" id="UP000007014"/>
    </source>
</evidence>